<gene>
    <name evidence="5" type="ORF">SAMN05421766_104228</name>
</gene>
<feature type="signal peptide" evidence="3">
    <location>
        <begin position="1"/>
        <end position="25"/>
    </location>
</feature>
<evidence type="ECO:0000313" key="6">
    <source>
        <dbReference type="Proteomes" id="UP000185728"/>
    </source>
</evidence>
<dbReference type="EMBL" id="FTOB01000004">
    <property type="protein sequence ID" value="SIS83090.1"/>
    <property type="molecule type" value="Genomic_DNA"/>
</dbReference>
<keyword evidence="2" id="KW-0378">Hydrolase</keyword>
<sequence>MLTKQPTTLLLLLSFTFIACGPSFSQDKNQKFDRPNIIYILADDLGYGDVKSFNQKDKIATPNPDTMAANGIKFTDAHSSSEVWYPTPYGILTGRYNWRSSLKSFVLSGYSKSLIKDDIGESKNRIENNPTKALKNIIMDGRSTPSTKHKNDGMEGWKQIEGIVTK</sequence>
<dbReference type="Pfam" id="PF00884">
    <property type="entry name" value="Sulfatase"/>
    <property type="match status" value="1"/>
</dbReference>
<organism evidence="5 6">
    <name type="scientific">Zobellia uliginosa</name>
    <dbReference type="NCBI Taxonomy" id="143224"/>
    <lineage>
        <taxon>Bacteria</taxon>
        <taxon>Pseudomonadati</taxon>
        <taxon>Bacteroidota</taxon>
        <taxon>Flavobacteriia</taxon>
        <taxon>Flavobacteriales</taxon>
        <taxon>Flavobacteriaceae</taxon>
        <taxon>Zobellia</taxon>
    </lineage>
</organism>
<dbReference type="InterPro" id="IPR050738">
    <property type="entry name" value="Sulfatase"/>
</dbReference>
<dbReference type="PROSITE" id="PS51257">
    <property type="entry name" value="PROKAR_LIPOPROTEIN"/>
    <property type="match status" value="1"/>
</dbReference>
<dbReference type="InterPro" id="IPR017850">
    <property type="entry name" value="Alkaline_phosphatase_core_sf"/>
</dbReference>
<feature type="chain" id="PRO_5045266749" evidence="3">
    <location>
        <begin position="26"/>
        <end position="166"/>
    </location>
</feature>
<evidence type="ECO:0000259" key="4">
    <source>
        <dbReference type="Pfam" id="PF00884"/>
    </source>
</evidence>
<dbReference type="SUPFAM" id="SSF53649">
    <property type="entry name" value="Alkaline phosphatase-like"/>
    <property type="match status" value="1"/>
</dbReference>
<evidence type="ECO:0000256" key="3">
    <source>
        <dbReference type="SAM" id="SignalP"/>
    </source>
</evidence>
<evidence type="ECO:0000256" key="1">
    <source>
        <dbReference type="ARBA" id="ARBA00008779"/>
    </source>
</evidence>
<name>A0ABY1KVE5_9FLAO</name>
<comment type="caution">
    <text evidence="5">The sequence shown here is derived from an EMBL/GenBank/DDBJ whole genome shotgun (WGS) entry which is preliminary data.</text>
</comment>
<evidence type="ECO:0000313" key="5">
    <source>
        <dbReference type="EMBL" id="SIS83090.1"/>
    </source>
</evidence>
<protein>
    <submittedName>
        <fullName evidence="5">Sulfatase</fullName>
    </submittedName>
</protein>
<dbReference type="Gene3D" id="3.40.720.10">
    <property type="entry name" value="Alkaline Phosphatase, subunit A"/>
    <property type="match status" value="1"/>
</dbReference>
<dbReference type="PANTHER" id="PTHR42693:SF53">
    <property type="entry name" value="ENDO-4-O-SULFATASE"/>
    <property type="match status" value="1"/>
</dbReference>
<comment type="similarity">
    <text evidence="1">Belongs to the sulfatase family.</text>
</comment>
<feature type="domain" description="Sulfatase N-terminal" evidence="4">
    <location>
        <begin position="35"/>
        <end position="99"/>
    </location>
</feature>
<dbReference type="PANTHER" id="PTHR42693">
    <property type="entry name" value="ARYLSULFATASE FAMILY MEMBER"/>
    <property type="match status" value="1"/>
</dbReference>
<dbReference type="Proteomes" id="UP000185728">
    <property type="component" value="Unassembled WGS sequence"/>
</dbReference>
<reference evidence="5 6" key="1">
    <citation type="submission" date="2017-01" db="EMBL/GenBank/DDBJ databases">
        <authorList>
            <person name="Varghese N."/>
            <person name="Submissions S."/>
        </authorList>
    </citation>
    <scope>NUCLEOTIDE SEQUENCE [LARGE SCALE GENOMIC DNA]</scope>
    <source>
        <strain evidence="5 6">DSM 2061</strain>
    </source>
</reference>
<accession>A0ABY1KVE5</accession>
<dbReference type="InterPro" id="IPR000917">
    <property type="entry name" value="Sulfatase_N"/>
</dbReference>
<keyword evidence="6" id="KW-1185">Reference proteome</keyword>
<evidence type="ECO:0000256" key="2">
    <source>
        <dbReference type="ARBA" id="ARBA00022801"/>
    </source>
</evidence>
<proteinExistence type="inferred from homology"/>
<dbReference type="RefSeq" id="WP_076455784.1">
    <property type="nucleotide sequence ID" value="NZ_FTOB01000004.1"/>
</dbReference>
<keyword evidence="3" id="KW-0732">Signal</keyword>